<sequence>MAHEPPEEVVEFVLDARYGEQVAVQEAIAAGVQVNARSHGGSTALFMASANGHTGIVRELLQARASADFANDAGNCPLHWAALNGHLEVVKILIAARADANLKNEFQKRPFDEAFSRSHAEICEALATVTSFEDDVPADAEMREAEDADASETSRDRPPKNQPEEHPAILGMGNPLLDILAVVPEEMFVRYDLVRGSAILAEMKHDQLFEELASLANVQFLAGGATLNSIRVAQWLLQEPGMTAYMGCIGADDFGTRLANECKSAGIAARFLVDKDAPTGTCAVTILDAERSLTTRLGAASKYKLDHVKDPENFAVLKSARIIYSAGFFITVSPETIDLASRVAEMSGSIYCLNLSAAFIVQVPAYRAVLEKSLPHCDILFGNETEAQAYAEAAGWDSTDVAFIATRLSLVPMSGKKPHRKVVITQGADPTVVAERGHVTYHPVPQLPPEKIVDTNGAGDAFVGGFLAAFSRGRSLSDCCETGAYAAATVIQHSGCTFPPEPSRRP</sequence>
<dbReference type="GO" id="GO:0005829">
    <property type="term" value="C:cytosol"/>
    <property type="evidence" value="ECO:0007669"/>
    <property type="project" value="TreeGrafter"/>
</dbReference>
<dbReference type="Pfam" id="PF00294">
    <property type="entry name" value="PfkB"/>
    <property type="match status" value="1"/>
</dbReference>
<keyword evidence="8" id="KW-0418">Kinase</keyword>
<dbReference type="PANTHER" id="PTHR45769:SF3">
    <property type="entry name" value="ADENOSINE KINASE"/>
    <property type="match status" value="1"/>
</dbReference>
<evidence type="ECO:0000313" key="18">
    <source>
        <dbReference type="Proteomes" id="UP000601435"/>
    </source>
</evidence>
<dbReference type="Gene3D" id="3.40.1190.20">
    <property type="match status" value="1"/>
</dbReference>
<dbReference type="SMART" id="SM00248">
    <property type="entry name" value="ANK"/>
    <property type="match status" value="2"/>
</dbReference>
<dbReference type="InterPro" id="IPR002110">
    <property type="entry name" value="Ankyrin_rpt"/>
</dbReference>
<comment type="caution">
    <text evidence="17">The sequence shown here is derived from an EMBL/GenBank/DDBJ whole genome shotgun (WGS) entry which is preliminary data.</text>
</comment>
<dbReference type="GO" id="GO:0005524">
    <property type="term" value="F:ATP binding"/>
    <property type="evidence" value="ECO:0007669"/>
    <property type="project" value="UniProtKB-KW"/>
</dbReference>
<dbReference type="InterPro" id="IPR029056">
    <property type="entry name" value="Ribokinase-like"/>
</dbReference>
<dbReference type="FunFam" id="3.40.1190.20:FF:000076">
    <property type="entry name" value="Adenosine kinase"/>
    <property type="match status" value="1"/>
</dbReference>
<evidence type="ECO:0000256" key="4">
    <source>
        <dbReference type="ARBA" id="ARBA00012119"/>
    </source>
</evidence>
<evidence type="ECO:0000256" key="7">
    <source>
        <dbReference type="ARBA" id="ARBA00022741"/>
    </source>
</evidence>
<evidence type="ECO:0000259" key="16">
    <source>
        <dbReference type="Pfam" id="PF00294"/>
    </source>
</evidence>
<evidence type="ECO:0000256" key="5">
    <source>
        <dbReference type="ARBA" id="ARBA00022679"/>
    </source>
</evidence>
<evidence type="ECO:0000256" key="12">
    <source>
        <dbReference type="ARBA" id="ARBA00068771"/>
    </source>
</evidence>
<dbReference type="GO" id="GO:0005634">
    <property type="term" value="C:nucleus"/>
    <property type="evidence" value="ECO:0007669"/>
    <property type="project" value="TreeGrafter"/>
</dbReference>
<feature type="repeat" description="ANK" evidence="14">
    <location>
        <begin position="73"/>
        <end position="105"/>
    </location>
</feature>
<evidence type="ECO:0000256" key="1">
    <source>
        <dbReference type="ARBA" id="ARBA00001946"/>
    </source>
</evidence>
<feature type="region of interest" description="Disordered" evidence="15">
    <location>
        <begin position="142"/>
        <end position="169"/>
    </location>
</feature>
<dbReference type="CDD" id="cd01168">
    <property type="entry name" value="adenosine_kinase"/>
    <property type="match status" value="1"/>
</dbReference>
<dbReference type="GO" id="GO:0006166">
    <property type="term" value="P:purine ribonucleoside salvage"/>
    <property type="evidence" value="ECO:0007669"/>
    <property type="project" value="UniProtKB-KW"/>
</dbReference>
<dbReference type="EMBL" id="CAJNJA010071029">
    <property type="protein sequence ID" value="CAE7902710.1"/>
    <property type="molecule type" value="Genomic_DNA"/>
</dbReference>
<evidence type="ECO:0000256" key="2">
    <source>
        <dbReference type="ARBA" id="ARBA00004801"/>
    </source>
</evidence>
<evidence type="ECO:0000313" key="17">
    <source>
        <dbReference type="EMBL" id="CAE7902710.1"/>
    </source>
</evidence>
<keyword evidence="9" id="KW-0067">ATP-binding</keyword>
<dbReference type="PROSITE" id="PS00584">
    <property type="entry name" value="PFKB_KINASES_2"/>
    <property type="match status" value="1"/>
</dbReference>
<dbReference type="Proteomes" id="UP000601435">
    <property type="component" value="Unassembled WGS sequence"/>
</dbReference>
<comment type="catalytic activity">
    <reaction evidence="11">
        <text>adenosine + ATP = AMP + ADP + H(+)</text>
        <dbReference type="Rhea" id="RHEA:20824"/>
        <dbReference type="ChEBI" id="CHEBI:15378"/>
        <dbReference type="ChEBI" id="CHEBI:16335"/>
        <dbReference type="ChEBI" id="CHEBI:30616"/>
        <dbReference type="ChEBI" id="CHEBI:456215"/>
        <dbReference type="ChEBI" id="CHEBI:456216"/>
        <dbReference type="EC" id="2.7.1.20"/>
    </reaction>
</comment>
<dbReference type="Gene3D" id="3.30.1110.10">
    <property type="match status" value="1"/>
</dbReference>
<feature type="active site" description="Proton acceptor" evidence="13">
    <location>
        <position position="460"/>
    </location>
</feature>
<comment type="cofactor">
    <cofactor evidence="1">
        <name>Mg(2+)</name>
        <dbReference type="ChEBI" id="CHEBI:18420"/>
    </cofactor>
</comment>
<reference evidence="17" key="1">
    <citation type="submission" date="2021-02" db="EMBL/GenBank/DDBJ databases">
        <authorList>
            <person name="Dougan E. K."/>
            <person name="Rhodes N."/>
            <person name="Thang M."/>
            <person name="Chan C."/>
        </authorList>
    </citation>
    <scope>NUCLEOTIDE SEQUENCE</scope>
</reference>
<dbReference type="GO" id="GO:0044209">
    <property type="term" value="P:AMP salvage"/>
    <property type="evidence" value="ECO:0007669"/>
    <property type="project" value="UniProtKB-UniPathway"/>
</dbReference>
<dbReference type="GO" id="GO:0006144">
    <property type="term" value="P:purine nucleobase metabolic process"/>
    <property type="evidence" value="ECO:0007669"/>
    <property type="project" value="TreeGrafter"/>
</dbReference>
<dbReference type="OrthoDB" id="432447at2759"/>
<evidence type="ECO:0000256" key="13">
    <source>
        <dbReference type="PIRSR" id="PIRSR601805-1"/>
    </source>
</evidence>
<keyword evidence="14" id="KW-0040">ANK repeat</keyword>
<evidence type="ECO:0000256" key="3">
    <source>
        <dbReference type="ARBA" id="ARBA00010688"/>
    </source>
</evidence>
<dbReference type="GO" id="GO:0004001">
    <property type="term" value="F:adenosine kinase activity"/>
    <property type="evidence" value="ECO:0007669"/>
    <property type="project" value="UniProtKB-EC"/>
</dbReference>
<evidence type="ECO:0000256" key="6">
    <source>
        <dbReference type="ARBA" id="ARBA00022726"/>
    </source>
</evidence>
<dbReference type="PRINTS" id="PR00989">
    <property type="entry name" value="ADENOKINASE"/>
</dbReference>
<organism evidence="17 18">
    <name type="scientific">Symbiodinium necroappetens</name>
    <dbReference type="NCBI Taxonomy" id="1628268"/>
    <lineage>
        <taxon>Eukaryota</taxon>
        <taxon>Sar</taxon>
        <taxon>Alveolata</taxon>
        <taxon>Dinophyceae</taxon>
        <taxon>Suessiales</taxon>
        <taxon>Symbiodiniaceae</taxon>
        <taxon>Symbiodinium</taxon>
    </lineage>
</organism>
<evidence type="ECO:0000256" key="15">
    <source>
        <dbReference type="SAM" id="MobiDB-lite"/>
    </source>
</evidence>
<dbReference type="InterPro" id="IPR011611">
    <property type="entry name" value="PfkB_dom"/>
</dbReference>
<dbReference type="InterPro" id="IPR002173">
    <property type="entry name" value="Carboh/pur_kinase_PfkB_CS"/>
</dbReference>
<dbReference type="Gene3D" id="1.25.40.20">
    <property type="entry name" value="Ankyrin repeat-containing domain"/>
    <property type="match status" value="2"/>
</dbReference>
<gene>
    <name evidence="17" type="primary">ADK2</name>
    <name evidence="17" type="ORF">SNEC2469_LOCUS30426</name>
</gene>
<protein>
    <recommendedName>
        <fullName evidence="12">Adenosine kinase</fullName>
        <ecNumber evidence="4">2.7.1.20</ecNumber>
    </recommendedName>
</protein>
<feature type="repeat" description="ANK" evidence="14">
    <location>
        <begin position="40"/>
        <end position="72"/>
    </location>
</feature>
<dbReference type="EC" id="2.7.1.20" evidence="4"/>
<keyword evidence="5" id="KW-0808">Transferase</keyword>
<keyword evidence="18" id="KW-1185">Reference proteome</keyword>
<dbReference type="PROSITE" id="PS50088">
    <property type="entry name" value="ANK_REPEAT"/>
    <property type="match status" value="2"/>
</dbReference>
<dbReference type="PROSITE" id="PS50297">
    <property type="entry name" value="ANK_REP_REGION"/>
    <property type="match status" value="2"/>
</dbReference>
<evidence type="ECO:0000256" key="8">
    <source>
        <dbReference type="ARBA" id="ARBA00022777"/>
    </source>
</evidence>
<keyword evidence="7" id="KW-0547">Nucleotide-binding</keyword>
<evidence type="ECO:0000256" key="11">
    <source>
        <dbReference type="ARBA" id="ARBA00051362"/>
    </source>
</evidence>
<accession>A0A813BFW7</accession>
<dbReference type="Pfam" id="PF12796">
    <property type="entry name" value="Ank_2"/>
    <property type="match status" value="1"/>
</dbReference>
<dbReference type="PANTHER" id="PTHR45769">
    <property type="entry name" value="ADENOSINE KINASE"/>
    <property type="match status" value="1"/>
</dbReference>
<evidence type="ECO:0000256" key="9">
    <source>
        <dbReference type="ARBA" id="ARBA00022840"/>
    </source>
</evidence>
<evidence type="ECO:0000256" key="10">
    <source>
        <dbReference type="ARBA" id="ARBA00022842"/>
    </source>
</evidence>
<name>A0A813BFW7_9DINO</name>
<comment type="similarity">
    <text evidence="3">Belongs to the carbohydrate kinase PfkB family.</text>
</comment>
<evidence type="ECO:0000256" key="14">
    <source>
        <dbReference type="PROSITE-ProRule" id="PRU00023"/>
    </source>
</evidence>
<dbReference type="SUPFAM" id="SSF53613">
    <property type="entry name" value="Ribokinase-like"/>
    <property type="match status" value="1"/>
</dbReference>
<feature type="domain" description="Carbohydrate kinase PfkB" evidence="16">
    <location>
        <begin position="203"/>
        <end position="499"/>
    </location>
</feature>
<dbReference type="AlphaFoldDB" id="A0A813BFW7"/>
<proteinExistence type="inferred from homology"/>
<feature type="compositionally biased region" description="Basic and acidic residues" evidence="15">
    <location>
        <begin position="152"/>
        <end position="167"/>
    </location>
</feature>
<dbReference type="SUPFAM" id="SSF48403">
    <property type="entry name" value="Ankyrin repeat"/>
    <property type="match status" value="1"/>
</dbReference>
<comment type="pathway">
    <text evidence="2">Purine metabolism; AMP biosynthesis via salvage pathway; AMP from adenosine: step 1/1.</text>
</comment>
<dbReference type="InterPro" id="IPR001805">
    <property type="entry name" value="Adenokinase"/>
</dbReference>
<keyword evidence="10" id="KW-0460">Magnesium</keyword>
<dbReference type="InterPro" id="IPR036770">
    <property type="entry name" value="Ankyrin_rpt-contain_sf"/>
</dbReference>
<keyword evidence="6" id="KW-0660">Purine salvage</keyword>
<dbReference type="UniPathway" id="UPA00588">
    <property type="reaction ID" value="UER00659"/>
</dbReference>